<reference evidence="1" key="1">
    <citation type="journal article" date="2014" name="Int. J. Syst. Evol. Microbiol.">
        <title>Complete genome sequence of Corynebacterium casei LMG S-19264T (=DSM 44701T), isolated from a smear-ripened cheese.</title>
        <authorList>
            <consortium name="US DOE Joint Genome Institute (JGI-PGF)"/>
            <person name="Walter F."/>
            <person name="Albersmeier A."/>
            <person name="Kalinowski J."/>
            <person name="Ruckert C."/>
        </authorList>
    </citation>
    <scope>NUCLEOTIDE SEQUENCE</scope>
    <source>
        <strain evidence="1">JCM 3051</strain>
    </source>
</reference>
<dbReference type="Pfam" id="PF13469">
    <property type="entry name" value="Sulfotransfer_3"/>
    <property type="match status" value="1"/>
</dbReference>
<dbReference type="EMBL" id="BMPT01000005">
    <property type="protein sequence ID" value="GGM21002.1"/>
    <property type="molecule type" value="Genomic_DNA"/>
</dbReference>
<dbReference type="SUPFAM" id="SSF52540">
    <property type="entry name" value="P-loop containing nucleoside triphosphate hydrolases"/>
    <property type="match status" value="1"/>
</dbReference>
<organism evidence="1 2">
    <name type="scientific">Promicromonospora citrea</name>
    <dbReference type="NCBI Taxonomy" id="43677"/>
    <lineage>
        <taxon>Bacteria</taxon>
        <taxon>Bacillati</taxon>
        <taxon>Actinomycetota</taxon>
        <taxon>Actinomycetes</taxon>
        <taxon>Micrococcales</taxon>
        <taxon>Promicromonosporaceae</taxon>
        <taxon>Promicromonospora</taxon>
    </lineage>
</organism>
<keyword evidence="1" id="KW-0808">Transferase</keyword>
<sequence>MPQATPLLRLMNLLLTPGMRTRKDPDAVFDGILAEVQRDHAPLTAEDLAAVDGLRLLLADHAANPDLSGLGWMSAQDQIRDRLRNRAVVRSAQAQRPEVRDEPVTAPVFVVGLPRTGTTLTYNLVARHPGHRGPKLWEMTNLGLPLPEAERAKVIEKTRRRFAAVGKLSPAWAHLHPLVAESEEEDFMLRAHTEMFATWGPAPRYIDWVKGADLTDDFRFLREALQVIAAGEAPDRWVLKHPMDLWRTPEILRAFPDARFVWTHRAPSSAVASGCSMSEATHTMYLKPGRIDLERIGREWLEISAGGVERAMALRDQLPADAVVDVVYDDLVAEPEAVVRGVFDQLGIEWTPTDAANLAAATDRSGHTPHRYTLERYGLDEDQVAKAFAAYEIPASTLR</sequence>
<dbReference type="GO" id="GO:0016740">
    <property type="term" value="F:transferase activity"/>
    <property type="evidence" value="ECO:0007669"/>
    <property type="project" value="UniProtKB-KW"/>
</dbReference>
<name>A0A8H9GFQ8_9MICO</name>
<dbReference type="InterPro" id="IPR052736">
    <property type="entry name" value="Stf3_sulfotransferase"/>
</dbReference>
<accession>A0A8H9GFQ8</accession>
<gene>
    <name evidence="1" type="ORF">GCM10010102_15850</name>
</gene>
<dbReference type="PANTHER" id="PTHR36451">
    <property type="entry name" value="PAPS-DEPENDENT SULFOTRANSFERASE STF3"/>
    <property type="match status" value="1"/>
</dbReference>
<dbReference type="InterPro" id="IPR027417">
    <property type="entry name" value="P-loop_NTPase"/>
</dbReference>
<dbReference type="Proteomes" id="UP000655589">
    <property type="component" value="Unassembled WGS sequence"/>
</dbReference>
<dbReference type="AlphaFoldDB" id="A0A8H9GFQ8"/>
<comment type="caution">
    <text evidence="1">The sequence shown here is derived from an EMBL/GenBank/DDBJ whole genome shotgun (WGS) entry which is preliminary data.</text>
</comment>
<proteinExistence type="predicted"/>
<evidence type="ECO:0000313" key="1">
    <source>
        <dbReference type="EMBL" id="GGM21002.1"/>
    </source>
</evidence>
<dbReference type="RefSeq" id="WP_171104336.1">
    <property type="nucleotide sequence ID" value="NZ_BMPT01000005.1"/>
</dbReference>
<reference evidence="1" key="2">
    <citation type="submission" date="2020-09" db="EMBL/GenBank/DDBJ databases">
        <authorList>
            <person name="Sun Q."/>
            <person name="Ohkuma M."/>
        </authorList>
    </citation>
    <scope>NUCLEOTIDE SEQUENCE</scope>
    <source>
        <strain evidence="1">JCM 3051</strain>
    </source>
</reference>
<protein>
    <submittedName>
        <fullName evidence="1">Sulfotransferase</fullName>
    </submittedName>
</protein>
<dbReference type="PANTHER" id="PTHR36451:SF1">
    <property type="entry name" value="OMEGA-HYDROXY-BETA-DIHYDROMENAQUINONE-9 SULFOTRANSFERASE STF3"/>
    <property type="match status" value="1"/>
</dbReference>
<evidence type="ECO:0000313" key="2">
    <source>
        <dbReference type="Proteomes" id="UP000655589"/>
    </source>
</evidence>
<keyword evidence="2" id="KW-1185">Reference proteome</keyword>
<dbReference type="Gene3D" id="3.40.50.300">
    <property type="entry name" value="P-loop containing nucleotide triphosphate hydrolases"/>
    <property type="match status" value="1"/>
</dbReference>